<evidence type="ECO:0000313" key="3">
    <source>
        <dbReference type="EMBL" id="TCK22714.1"/>
    </source>
</evidence>
<dbReference type="GO" id="GO:0016787">
    <property type="term" value="F:hydrolase activity"/>
    <property type="evidence" value="ECO:0007669"/>
    <property type="project" value="UniProtKB-KW"/>
</dbReference>
<dbReference type="Proteomes" id="UP000295560">
    <property type="component" value="Unassembled WGS sequence"/>
</dbReference>
<dbReference type="InterPro" id="IPR010427">
    <property type="entry name" value="DUF1023"/>
</dbReference>
<dbReference type="SUPFAM" id="SSF53474">
    <property type="entry name" value="alpha/beta-Hydrolases"/>
    <property type="match status" value="1"/>
</dbReference>
<keyword evidence="4" id="KW-1185">Reference proteome</keyword>
<dbReference type="InterPro" id="IPR029058">
    <property type="entry name" value="AB_hydrolase_fold"/>
</dbReference>
<dbReference type="EMBL" id="SMFZ01000002">
    <property type="protein sequence ID" value="TCK22714.1"/>
    <property type="molecule type" value="Genomic_DNA"/>
</dbReference>
<dbReference type="Gene3D" id="3.40.50.1820">
    <property type="entry name" value="alpha/beta hydrolase"/>
    <property type="match status" value="1"/>
</dbReference>
<feature type="compositionally biased region" description="Polar residues" evidence="1">
    <location>
        <begin position="283"/>
        <end position="296"/>
    </location>
</feature>
<feature type="region of interest" description="Disordered" evidence="1">
    <location>
        <begin position="271"/>
        <end position="296"/>
    </location>
</feature>
<dbReference type="Pfam" id="PF06259">
    <property type="entry name" value="Abhydrolase_8"/>
    <property type="match status" value="1"/>
</dbReference>
<evidence type="ECO:0000313" key="4">
    <source>
        <dbReference type="Proteomes" id="UP000295560"/>
    </source>
</evidence>
<accession>A0A4R1HK00</accession>
<evidence type="ECO:0000256" key="1">
    <source>
        <dbReference type="SAM" id="MobiDB-lite"/>
    </source>
</evidence>
<dbReference type="AlphaFoldDB" id="A0A4R1HK00"/>
<sequence>MNTSRYAAALTALTLLVSGLTMLVRPAGALALSPVGNDPSCASALRSRLAGPDVRVLGCDPVGRGRAVVALGDPATAPRLVVLVPGAGIDLHTLDDPVAPQHRPFAWARSLHRLDPDAAVVLWVGYPTPESVGLDAASGRLARAAAPLLAADVARLRGPHTAHVTVVGHSYGSVVVGTAASGLDADDVVLLASPGARAPHVTALGTRARVWAALAADDWIRFVPHVRLGDVGHGADPANPAFGARPLPTGGAHGHDGYLVPGSATLAAVSGIGRQSEERNRPMRSSATSSWGSAVA</sequence>
<comment type="caution">
    <text evidence="3">The sequence shown here is derived from an EMBL/GenBank/DDBJ whole genome shotgun (WGS) entry which is preliminary data.</text>
</comment>
<name>A0A4R1HK00_PSEEN</name>
<keyword evidence="3" id="KW-0378">Hydrolase</keyword>
<organism evidence="3 4">
    <name type="scientific">Pseudonocardia endophytica</name>
    <dbReference type="NCBI Taxonomy" id="401976"/>
    <lineage>
        <taxon>Bacteria</taxon>
        <taxon>Bacillati</taxon>
        <taxon>Actinomycetota</taxon>
        <taxon>Actinomycetes</taxon>
        <taxon>Pseudonocardiales</taxon>
        <taxon>Pseudonocardiaceae</taxon>
        <taxon>Pseudonocardia</taxon>
    </lineage>
</organism>
<feature type="domain" description="DUF1023" evidence="2">
    <location>
        <begin position="60"/>
        <end position="226"/>
    </location>
</feature>
<reference evidence="3 4" key="1">
    <citation type="submission" date="2019-03" db="EMBL/GenBank/DDBJ databases">
        <title>Sequencing the genomes of 1000 actinobacteria strains.</title>
        <authorList>
            <person name="Klenk H.-P."/>
        </authorList>
    </citation>
    <scope>NUCLEOTIDE SEQUENCE [LARGE SCALE GENOMIC DNA]</scope>
    <source>
        <strain evidence="3 4">DSM 44969</strain>
    </source>
</reference>
<evidence type="ECO:0000259" key="2">
    <source>
        <dbReference type="Pfam" id="PF06259"/>
    </source>
</evidence>
<protein>
    <submittedName>
        <fullName evidence="3">Alpha/beta hydrolase family protein</fullName>
    </submittedName>
</protein>
<gene>
    <name evidence="3" type="ORF">EV378_6722</name>
</gene>
<dbReference type="RefSeq" id="WP_165922601.1">
    <property type="nucleotide sequence ID" value="NZ_SMFZ01000002.1"/>
</dbReference>
<proteinExistence type="predicted"/>